<dbReference type="Proteomes" id="UP000199759">
    <property type="component" value="Unassembled WGS sequence"/>
</dbReference>
<dbReference type="Pfam" id="PF04784">
    <property type="entry name" value="DUF547"/>
    <property type="match status" value="1"/>
</dbReference>
<keyword evidence="2" id="KW-0732">Signal</keyword>
<feature type="region of interest" description="Disordered" evidence="1">
    <location>
        <begin position="375"/>
        <end position="394"/>
    </location>
</feature>
<dbReference type="AlphaFoldDB" id="A0A1G9RR26"/>
<evidence type="ECO:0000313" key="5">
    <source>
        <dbReference type="Proteomes" id="UP000199759"/>
    </source>
</evidence>
<sequence>MLRILSCVFIPVLLLGAASAQTAATPASLEQFQAYDPESTQVLNFEAWSEILNDIVLRVPASRRQVARGRPQQTGTAIYRGNTSRYRYEGNRVIYHLMDDGYEEAIREFRIAMEDLPNRVDFGSLNSDQQLAYWFNLYNAAVIEQVIGRYPESRINRTRAIGTNQSLFEAKILNVAGVPLSLDDIRLRIVYPQWDDPRVIYGFHNGSIGGPNIRREAFRGTQVWRQLDSNATDFVNSLRGVELSDTELRVSQIYGEARPLFPDFETDLRAHLTRFANDNTARQLEGNRPVATDVVEWHIADMTNGVTGCTGSGSPVEVSGTSNPNVVNLASMNCNILPQTGLVLLQYVFEQRLRLIRENALGTVDTIDIETPSEQPVINMTPSFGGAREETPEG</sequence>
<feature type="domain" description="DUF547" evidence="3">
    <location>
        <begin position="124"/>
        <end position="235"/>
    </location>
</feature>
<evidence type="ECO:0000256" key="1">
    <source>
        <dbReference type="SAM" id="MobiDB-lite"/>
    </source>
</evidence>
<organism evidence="4 5">
    <name type="scientific">Maricaulis salignorans</name>
    <dbReference type="NCBI Taxonomy" id="144026"/>
    <lineage>
        <taxon>Bacteria</taxon>
        <taxon>Pseudomonadati</taxon>
        <taxon>Pseudomonadota</taxon>
        <taxon>Alphaproteobacteria</taxon>
        <taxon>Maricaulales</taxon>
        <taxon>Maricaulaceae</taxon>
        <taxon>Maricaulis</taxon>
    </lineage>
</organism>
<dbReference type="RefSeq" id="WP_091769312.1">
    <property type="nucleotide sequence ID" value="NZ_FNHG01000007.1"/>
</dbReference>
<proteinExistence type="predicted"/>
<dbReference type="STRING" id="144026.SAMN04488568_10796"/>
<feature type="chain" id="PRO_5011753253" description="DUF547 domain-containing protein" evidence="2">
    <location>
        <begin position="24"/>
        <end position="394"/>
    </location>
</feature>
<reference evidence="4 5" key="1">
    <citation type="submission" date="2016-10" db="EMBL/GenBank/DDBJ databases">
        <authorList>
            <person name="de Groot N.N."/>
        </authorList>
    </citation>
    <scope>NUCLEOTIDE SEQUENCE [LARGE SCALE GENOMIC DNA]</scope>
    <source>
        <strain evidence="4 5">DSM 16077</strain>
    </source>
</reference>
<dbReference type="OrthoDB" id="526867at2"/>
<evidence type="ECO:0000256" key="2">
    <source>
        <dbReference type="SAM" id="SignalP"/>
    </source>
</evidence>
<dbReference type="EMBL" id="FNHG01000007">
    <property type="protein sequence ID" value="SDM24925.1"/>
    <property type="molecule type" value="Genomic_DNA"/>
</dbReference>
<feature type="signal peptide" evidence="2">
    <location>
        <begin position="1"/>
        <end position="23"/>
    </location>
</feature>
<protein>
    <recommendedName>
        <fullName evidence="3">DUF547 domain-containing protein</fullName>
    </recommendedName>
</protein>
<evidence type="ECO:0000313" key="4">
    <source>
        <dbReference type="EMBL" id="SDM24925.1"/>
    </source>
</evidence>
<gene>
    <name evidence="4" type="ORF">SAMN04488568_10796</name>
</gene>
<dbReference type="InterPro" id="IPR006869">
    <property type="entry name" value="DUF547"/>
</dbReference>
<evidence type="ECO:0000259" key="3">
    <source>
        <dbReference type="Pfam" id="PF04784"/>
    </source>
</evidence>
<keyword evidence="5" id="KW-1185">Reference proteome</keyword>
<name>A0A1G9RR26_9PROT</name>
<accession>A0A1G9RR26</accession>